<dbReference type="SUPFAM" id="SSF52743">
    <property type="entry name" value="Subtilisin-like"/>
    <property type="match status" value="1"/>
</dbReference>
<keyword evidence="4 5" id="KW-0720">Serine protease</keyword>
<keyword evidence="7" id="KW-1133">Transmembrane helix</keyword>
<keyword evidence="7" id="KW-0812">Transmembrane</keyword>
<dbReference type="PRINTS" id="PR00723">
    <property type="entry name" value="SUBTILISIN"/>
</dbReference>
<evidence type="ECO:0000313" key="10">
    <source>
        <dbReference type="Proteomes" id="UP001183615"/>
    </source>
</evidence>
<dbReference type="PROSITE" id="PS51892">
    <property type="entry name" value="SUBTILASE"/>
    <property type="match status" value="1"/>
</dbReference>
<feature type="region of interest" description="Disordered" evidence="6">
    <location>
        <begin position="298"/>
        <end position="346"/>
    </location>
</feature>
<sequence>METMRMEEVWERTRGEGITVAVVDTGTDASLPTLEGRVLEGVDLTHGAEGAHVDRDGHGTIMASLIAGSGAESGIPGLAPGVKILPIRVSSVEYDFDLENRLALAIEYAAESGAQIISASLSKDELGVSPELDAALAVAARHGTLIFASAGNTGDAENTVVIPSAREGVIGVGAVDRSGEHVYYSTYGPQVALSGPGNEIPGSCPDGHYQPACIMEEGGTSSATALASASAALIWSAHPDWTKNQVLRAMLETADGPEGGRDDYVGYGMVRPDRVILDGEGEPGEPDVNPLFEEYEASLDPPVSPAPEPEPETGSEGEGSGESGEAGSGGPDEAAENMADGDGGGSGPLVMAGVVGVVILGGVAAAVVVNRRRRTA</sequence>
<dbReference type="InterPro" id="IPR050131">
    <property type="entry name" value="Peptidase_S8_subtilisin-like"/>
</dbReference>
<organism evidence="9 10">
    <name type="scientific">Streptomyces johnsoniae</name>
    <dbReference type="NCBI Taxonomy" id="3075532"/>
    <lineage>
        <taxon>Bacteria</taxon>
        <taxon>Bacillati</taxon>
        <taxon>Actinomycetota</taxon>
        <taxon>Actinomycetes</taxon>
        <taxon>Kitasatosporales</taxon>
        <taxon>Streptomycetaceae</taxon>
        <taxon>Streptomyces</taxon>
    </lineage>
</organism>
<dbReference type="RefSeq" id="WP_311614460.1">
    <property type="nucleotide sequence ID" value="NZ_JAVREV010000001.1"/>
</dbReference>
<evidence type="ECO:0000256" key="3">
    <source>
        <dbReference type="ARBA" id="ARBA00022801"/>
    </source>
</evidence>
<protein>
    <submittedName>
        <fullName evidence="9">S8 family serine peptidase</fullName>
    </submittedName>
</protein>
<dbReference type="Pfam" id="PF00082">
    <property type="entry name" value="Peptidase_S8"/>
    <property type="match status" value="1"/>
</dbReference>
<keyword evidence="10" id="KW-1185">Reference proteome</keyword>
<evidence type="ECO:0000256" key="5">
    <source>
        <dbReference type="PROSITE-ProRule" id="PRU01240"/>
    </source>
</evidence>
<evidence type="ECO:0000256" key="2">
    <source>
        <dbReference type="ARBA" id="ARBA00022670"/>
    </source>
</evidence>
<gene>
    <name evidence="9" type="ORF">RM779_00080</name>
</gene>
<evidence type="ECO:0000256" key="4">
    <source>
        <dbReference type="ARBA" id="ARBA00022825"/>
    </source>
</evidence>
<dbReference type="EMBL" id="JAVREV010000001">
    <property type="protein sequence ID" value="MDT0441001.1"/>
    <property type="molecule type" value="Genomic_DNA"/>
</dbReference>
<dbReference type="InterPro" id="IPR036852">
    <property type="entry name" value="Peptidase_S8/S53_dom_sf"/>
</dbReference>
<dbReference type="Gene3D" id="3.40.50.200">
    <property type="entry name" value="Peptidase S8/S53 domain"/>
    <property type="match status" value="1"/>
</dbReference>
<evidence type="ECO:0000259" key="8">
    <source>
        <dbReference type="Pfam" id="PF00082"/>
    </source>
</evidence>
<dbReference type="PANTHER" id="PTHR43806">
    <property type="entry name" value="PEPTIDASE S8"/>
    <property type="match status" value="1"/>
</dbReference>
<dbReference type="InterPro" id="IPR015500">
    <property type="entry name" value="Peptidase_S8_subtilisin-rel"/>
</dbReference>
<evidence type="ECO:0000256" key="6">
    <source>
        <dbReference type="SAM" id="MobiDB-lite"/>
    </source>
</evidence>
<keyword evidence="3 5" id="KW-0378">Hydrolase</keyword>
<evidence type="ECO:0000313" key="9">
    <source>
        <dbReference type="EMBL" id="MDT0441001.1"/>
    </source>
</evidence>
<feature type="active site" description="Charge relay system" evidence="5">
    <location>
        <position position="24"/>
    </location>
</feature>
<reference evidence="10" key="1">
    <citation type="submission" date="2023-07" db="EMBL/GenBank/DDBJ databases">
        <title>30 novel species of actinomycetes from the DSMZ collection.</title>
        <authorList>
            <person name="Nouioui I."/>
        </authorList>
    </citation>
    <scope>NUCLEOTIDE SEQUENCE [LARGE SCALE GENOMIC DNA]</scope>
    <source>
        <strain evidence="10">DSM 41886</strain>
    </source>
</reference>
<proteinExistence type="inferred from homology"/>
<evidence type="ECO:0000256" key="7">
    <source>
        <dbReference type="SAM" id="Phobius"/>
    </source>
</evidence>
<dbReference type="InterPro" id="IPR000209">
    <property type="entry name" value="Peptidase_S8/S53_dom"/>
</dbReference>
<name>A0ABU2RX16_9ACTN</name>
<feature type="active site" description="Charge relay system" evidence="5">
    <location>
        <position position="221"/>
    </location>
</feature>
<keyword evidence="7" id="KW-0472">Membrane</keyword>
<evidence type="ECO:0000256" key="1">
    <source>
        <dbReference type="ARBA" id="ARBA00011073"/>
    </source>
</evidence>
<feature type="active site" description="Charge relay system" evidence="5">
    <location>
        <position position="58"/>
    </location>
</feature>
<comment type="similarity">
    <text evidence="1 5">Belongs to the peptidase S8 family.</text>
</comment>
<feature type="domain" description="Peptidase S8/S53" evidence="8">
    <location>
        <begin position="15"/>
        <end position="268"/>
    </location>
</feature>
<keyword evidence="2 5" id="KW-0645">Protease</keyword>
<accession>A0ABU2RX16</accession>
<dbReference type="PANTHER" id="PTHR43806:SF11">
    <property type="entry name" value="CEREVISIN-RELATED"/>
    <property type="match status" value="1"/>
</dbReference>
<comment type="caution">
    <text evidence="9">The sequence shown here is derived from an EMBL/GenBank/DDBJ whole genome shotgun (WGS) entry which is preliminary data.</text>
</comment>
<dbReference type="Proteomes" id="UP001183615">
    <property type="component" value="Unassembled WGS sequence"/>
</dbReference>
<feature type="compositionally biased region" description="Gly residues" evidence="6">
    <location>
        <begin position="316"/>
        <end position="330"/>
    </location>
</feature>
<feature type="transmembrane region" description="Helical" evidence="7">
    <location>
        <begin position="349"/>
        <end position="369"/>
    </location>
</feature>